<comment type="caution">
    <text evidence="1">The sequence shown here is derived from an EMBL/GenBank/DDBJ whole genome shotgun (WGS) entry which is preliminary data.</text>
</comment>
<evidence type="ECO:0008006" key="3">
    <source>
        <dbReference type="Google" id="ProtNLM"/>
    </source>
</evidence>
<name>B6FW26_PEPHT</name>
<sequence>MSKKGNVFYPPLFSGADYYSKKDGFRFPVTTIEKSVSKPTVLKNYNGITFFYFRNNAGKIIVNSIEYPVQRGTLMLLGAYHYFQIVPDEGRTIEVVKCRLSYDAFLYMAANPYYCFSEITLARIPLSSTLEGSMLERTESLLDRLIRATIRHNKKGGETEFLLCMRLLGILQHTHVDKNRK</sequence>
<dbReference type="OrthoDB" id="2058688at2"/>
<dbReference type="eggNOG" id="ENOG5033UR5">
    <property type="taxonomic scope" value="Bacteria"/>
</dbReference>
<dbReference type="AlphaFoldDB" id="B6FW26"/>
<evidence type="ECO:0000313" key="1">
    <source>
        <dbReference type="EMBL" id="EEA86304.1"/>
    </source>
</evidence>
<evidence type="ECO:0000313" key="2">
    <source>
        <dbReference type="Proteomes" id="UP000003178"/>
    </source>
</evidence>
<gene>
    <name evidence="1" type="ORF">CLOHIR_00075</name>
</gene>
<accession>B6FW26</accession>
<protein>
    <recommendedName>
        <fullName evidence="3">AraC family transcriptional regulator</fullName>
    </recommendedName>
</protein>
<dbReference type="EMBL" id="ABWP01000003">
    <property type="protein sequence ID" value="EEA86304.1"/>
    <property type="molecule type" value="Genomic_DNA"/>
</dbReference>
<reference evidence="1 2" key="2">
    <citation type="submission" date="2008-10" db="EMBL/GenBank/DDBJ databases">
        <title>Draft genome sequence of Clostridium hiranonis (DSM 13275).</title>
        <authorList>
            <person name="Sudarsanam P."/>
            <person name="Ley R."/>
            <person name="Guruge J."/>
            <person name="Turnbaugh P.J."/>
            <person name="Mahowald M."/>
            <person name="Liep D."/>
            <person name="Gordon J."/>
        </authorList>
    </citation>
    <scope>NUCLEOTIDE SEQUENCE [LARGE SCALE GENOMIC DNA]</scope>
    <source>
        <strain evidence="1 2">DSM 13275</strain>
    </source>
</reference>
<proteinExistence type="predicted"/>
<organism evidence="1 2">
    <name type="scientific">Peptacetobacter hiranonis (strain DSM 13275 / JCM 10541 / KCTC 15199 / TO-931)</name>
    <name type="common">Clostridium hiranonis</name>
    <dbReference type="NCBI Taxonomy" id="500633"/>
    <lineage>
        <taxon>Bacteria</taxon>
        <taxon>Bacillati</taxon>
        <taxon>Bacillota</taxon>
        <taxon>Clostridia</taxon>
        <taxon>Peptostreptococcales</taxon>
        <taxon>Peptostreptococcaceae</taxon>
        <taxon>Peptacetobacter</taxon>
    </lineage>
</organism>
<dbReference type="Proteomes" id="UP000003178">
    <property type="component" value="Unassembled WGS sequence"/>
</dbReference>
<dbReference type="STRING" id="500633.CLOHIR_00075"/>
<reference evidence="1 2" key="1">
    <citation type="submission" date="2008-09" db="EMBL/GenBank/DDBJ databases">
        <authorList>
            <person name="Fulton L."/>
            <person name="Clifton S."/>
            <person name="Fulton B."/>
            <person name="Xu J."/>
            <person name="Minx P."/>
            <person name="Pepin K.H."/>
            <person name="Johnson M."/>
            <person name="Thiruvilangam P."/>
            <person name="Bhonagiri V."/>
            <person name="Nash W.E."/>
            <person name="Mardis E.R."/>
            <person name="Wilson R.K."/>
        </authorList>
    </citation>
    <scope>NUCLEOTIDE SEQUENCE [LARGE SCALE GENOMIC DNA]</scope>
    <source>
        <strain evidence="1 2">DSM 13275</strain>
    </source>
</reference>
<dbReference type="SMR" id="B6FW26"/>
<keyword evidence="2" id="KW-1185">Reference proteome</keyword>
<dbReference type="RefSeq" id="WP_006438992.1">
    <property type="nucleotide sequence ID" value="NZ_DS995354.1"/>
</dbReference>
<dbReference type="HOGENOM" id="CLU_1452081_0_0_9"/>